<dbReference type="RefSeq" id="WP_380643407.1">
    <property type="nucleotide sequence ID" value="NZ_JBHSQO010000075.1"/>
</dbReference>
<dbReference type="Proteomes" id="UP001596220">
    <property type="component" value="Unassembled WGS sequence"/>
</dbReference>
<proteinExistence type="predicted"/>
<gene>
    <name evidence="1" type="ORF">ACFP3R_36545</name>
</gene>
<reference evidence="2" key="1">
    <citation type="journal article" date="2019" name="Int. J. Syst. Evol. Microbiol.">
        <title>The Global Catalogue of Microorganisms (GCM) 10K type strain sequencing project: providing services to taxonomists for standard genome sequencing and annotation.</title>
        <authorList>
            <consortium name="The Broad Institute Genomics Platform"/>
            <consortium name="The Broad Institute Genome Sequencing Center for Infectious Disease"/>
            <person name="Wu L."/>
            <person name="Ma J."/>
        </authorList>
    </citation>
    <scope>NUCLEOTIDE SEQUENCE [LARGE SCALE GENOMIC DNA]</scope>
    <source>
        <strain evidence="2">CGMCC 4.7246</strain>
    </source>
</reference>
<accession>A0ABW1PIA5</accession>
<keyword evidence="2" id="KW-1185">Reference proteome</keyword>
<dbReference type="EMBL" id="JBHSQO010000075">
    <property type="protein sequence ID" value="MFC6094803.1"/>
    <property type="molecule type" value="Genomic_DNA"/>
</dbReference>
<name>A0ABW1PIA5_9PSEU</name>
<evidence type="ECO:0000313" key="2">
    <source>
        <dbReference type="Proteomes" id="UP001596220"/>
    </source>
</evidence>
<organism evidence="1 2">
    <name type="scientific">Saccharothrix lopnurensis</name>
    <dbReference type="NCBI Taxonomy" id="1670621"/>
    <lineage>
        <taxon>Bacteria</taxon>
        <taxon>Bacillati</taxon>
        <taxon>Actinomycetota</taxon>
        <taxon>Actinomycetes</taxon>
        <taxon>Pseudonocardiales</taxon>
        <taxon>Pseudonocardiaceae</taxon>
        <taxon>Saccharothrix</taxon>
    </lineage>
</organism>
<protein>
    <recommendedName>
        <fullName evidence="3">Glyoxalase-like domain-containing protein</fullName>
    </recommendedName>
</protein>
<comment type="caution">
    <text evidence="1">The sequence shown here is derived from an EMBL/GenBank/DDBJ whole genome shotgun (WGS) entry which is preliminary data.</text>
</comment>
<evidence type="ECO:0000313" key="1">
    <source>
        <dbReference type="EMBL" id="MFC6094803.1"/>
    </source>
</evidence>
<sequence>MEACKVCRPIDPFLSDTADADVLYRAGISSAPLITVEADDGRDTTMIRQPAPPRAAMFAWRHAPTTGHHHIAVTVLTDATSATAAEAATCGFPAPTCAPGCAPGTGALGPARDSTGLGVLLDHDLVLRPDVHRLSTLR</sequence>
<evidence type="ECO:0008006" key="3">
    <source>
        <dbReference type="Google" id="ProtNLM"/>
    </source>
</evidence>